<name>A0A395T2D2_9HYPO</name>
<gene>
    <name evidence="2" type="ORF">FLONG3_3030</name>
</gene>
<evidence type="ECO:0000256" key="1">
    <source>
        <dbReference type="SAM" id="MobiDB-lite"/>
    </source>
</evidence>
<keyword evidence="3" id="KW-1185">Reference proteome</keyword>
<reference evidence="2 3" key="1">
    <citation type="journal article" date="2018" name="PLoS Pathog.">
        <title>Evolution of structural diversity of trichothecenes, a family of toxins produced by plant pathogenic and entomopathogenic fungi.</title>
        <authorList>
            <person name="Proctor R.H."/>
            <person name="McCormick S.P."/>
            <person name="Kim H.S."/>
            <person name="Cardoza R.E."/>
            <person name="Stanley A.M."/>
            <person name="Lindo L."/>
            <person name="Kelly A."/>
            <person name="Brown D.W."/>
            <person name="Lee T."/>
            <person name="Vaughan M.M."/>
            <person name="Alexander N.J."/>
            <person name="Busman M."/>
            <person name="Gutierrez S."/>
        </authorList>
    </citation>
    <scope>NUCLEOTIDE SEQUENCE [LARGE SCALE GENOMIC DNA]</scope>
    <source>
        <strain evidence="2 3">NRRL 20695</strain>
    </source>
</reference>
<feature type="compositionally biased region" description="Basic and acidic residues" evidence="1">
    <location>
        <begin position="58"/>
        <end position="72"/>
    </location>
</feature>
<accession>A0A395T2D2</accession>
<dbReference type="Proteomes" id="UP000266234">
    <property type="component" value="Unassembled WGS sequence"/>
</dbReference>
<sequence length="308" mass="34937">MEPRNLVPLHLSVDDEIWGVFPPHDDEPSEDTPSDDDPRWEVSSPLDDEPSEDTPSDDDPKWEVSPPHDDKPSSPAQMLDNDVPEGFLEIAEGLQDIVDRHTDDERAGKLFDSLLKSLPKDESCRAMKYIRKNAPGTRLARLTLPRYRKQKKKCVRQYRNKVEECADALLKIERNGWQLTQDDAVQIMVNQGVKNPPGSFQRAVFDLAAGKIRAWPPSEDFFTAAFQGLKEAHSHSGSEQEAEEEAEQAYINRVETTKLSPTPAPDEKVVLSSEQKVTLLARIRTNLSEMREFMRDIEESVELLESTC</sequence>
<evidence type="ECO:0000313" key="3">
    <source>
        <dbReference type="Proteomes" id="UP000266234"/>
    </source>
</evidence>
<feature type="compositionally biased region" description="Acidic residues" evidence="1">
    <location>
        <begin position="46"/>
        <end position="57"/>
    </location>
</feature>
<organism evidence="2 3">
    <name type="scientific">Fusarium longipes</name>
    <dbReference type="NCBI Taxonomy" id="694270"/>
    <lineage>
        <taxon>Eukaryota</taxon>
        <taxon>Fungi</taxon>
        <taxon>Dikarya</taxon>
        <taxon>Ascomycota</taxon>
        <taxon>Pezizomycotina</taxon>
        <taxon>Sordariomycetes</taxon>
        <taxon>Hypocreomycetidae</taxon>
        <taxon>Hypocreales</taxon>
        <taxon>Nectriaceae</taxon>
        <taxon>Fusarium</taxon>
    </lineage>
</organism>
<protein>
    <submittedName>
        <fullName evidence="2">Uncharacterized protein</fullName>
    </submittedName>
</protein>
<dbReference type="EMBL" id="PXOG01000057">
    <property type="protein sequence ID" value="RGP78831.1"/>
    <property type="molecule type" value="Genomic_DNA"/>
</dbReference>
<comment type="caution">
    <text evidence="2">The sequence shown here is derived from an EMBL/GenBank/DDBJ whole genome shotgun (WGS) entry which is preliminary data.</text>
</comment>
<evidence type="ECO:0000313" key="2">
    <source>
        <dbReference type="EMBL" id="RGP78831.1"/>
    </source>
</evidence>
<feature type="region of interest" description="Disordered" evidence="1">
    <location>
        <begin position="1"/>
        <end position="83"/>
    </location>
</feature>
<proteinExistence type="predicted"/>
<dbReference type="AlphaFoldDB" id="A0A395T2D2"/>